<feature type="region of interest" description="Disordered" evidence="2">
    <location>
        <begin position="781"/>
        <end position="802"/>
    </location>
</feature>
<dbReference type="PANTHER" id="PTHR39576:SF2">
    <property type="entry name" value="ATTACHING AND EFFACING PROTEIN HOMOLOG-RELATED"/>
    <property type="match status" value="1"/>
</dbReference>
<dbReference type="InterPro" id="IPR015943">
    <property type="entry name" value="WD40/YVTN_repeat-like_dom_sf"/>
</dbReference>
<feature type="domain" description="Big-1" evidence="3">
    <location>
        <begin position="732"/>
        <end position="824"/>
    </location>
</feature>
<dbReference type="Pfam" id="PF09134">
    <property type="entry name" value="Invasin_D3"/>
    <property type="match status" value="1"/>
</dbReference>
<comment type="caution">
    <text evidence="4">The sequence shown here is derived from an EMBL/GenBank/DDBJ whole genome shotgun (WGS) entry which is preliminary data.</text>
</comment>
<dbReference type="Gene3D" id="2.130.10.10">
    <property type="entry name" value="YVTN repeat-like/Quinoprotein amine dehydrogenase"/>
    <property type="match status" value="2"/>
</dbReference>
<evidence type="ECO:0000313" key="5">
    <source>
        <dbReference type="Proteomes" id="UP000189670"/>
    </source>
</evidence>
<dbReference type="SMART" id="SM00634">
    <property type="entry name" value="BID_1"/>
    <property type="match status" value="14"/>
</dbReference>
<dbReference type="InterPro" id="IPR051715">
    <property type="entry name" value="Intimin-Invasin_domain"/>
</dbReference>
<dbReference type="InterPro" id="IPR008964">
    <property type="entry name" value="Invasin/intimin_cell_adhesion"/>
</dbReference>
<evidence type="ECO:0000313" key="4">
    <source>
        <dbReference type="EMBL" id="ETR73349.1"/>
    </source>
</evidence>
<comment type="similarity">
    <text evidence="1">Belongs to the intimin/invasin family.</text>
</comment>
<evidence type="ECO:0000256" key="1">
    <source>
        <dbReference type="ARBA" id="ARBA00010116"/>
    </source>
</evidence>
<feature type="compositionally biased region" description="Polar residues" evidence="2">
    <location>
        <begin position="781"/>
        <end position="797"/>
    </location>
</feature>
<reference evidence="5" key="1">
    <citation type="submission" date="2012-11" db="EMBL/GenBank/DDBJ databases">
        <authorList>
            <person name="Lucero-Rivera Y.E."/>
            <person name="Tovar-Ramirez D."/>
        </authorList>
    </citation>
    <scope>NUCLEOTIDE SEQUENCE [LARGE SCALE GENOMIC DNA]</scope>
    <source>
        <strain evidence="5">Araruama</strain>
    </source>
</reference>
<dbReference type="InterPro" id="IPR003344">
    <property type="entry name" value="Big_1_dom"/>
</dbReference>
<dbReference type="SUPFAM" id="SSF49373">
    <property type="entry name" value="Invasin/intimin cell-adhesion fragments"/>
    <property type="match status" value="16"/>
</dbReference>
<feature type="compositionally biased region" description="Polar residues" evidence="2">
    <location>
        <begin position="1256"/>
        <end position="1269"/>
    </location>
</feature>
<dbReference type="Gene3D" id="2.60.40.10">
    <property type="entry name" value="Immunoglobulins"/>
    <property type="match status" value="19"/>
</dbReference>
<dbReference type="Pfam" id="PF02369">
    <property type="entry name" value="Big_1"/>
    <property type="match status" value="3"/>
</dbReference>
<organism evidence="4 5">
    <name type="scientific">Candidatus Magnetoglobus multicellularis str. Araruama</name>
    <dbReference type="NCBI Taxonomy" id="890399"/>
    <lineage>
        <taxon>Bacteria</taxon>
        <taxon>Pseudomonadati</taxon>
        <taxon>Thermodesulfobacteriota</taxon>
        <taxon>Desulfobacteria</taxon>
        <taxon>Desulfobacterales</taxon>
        <taxon>Desulfobacteraceae</taxon>
        <taxon>Candidatus Magnetoglobus</taxon>
    </lineage>
</organism>
<sequence length="5194" mass="545647">MVITARISNLSPVQIPVRISGSSVTLETDNTNITVPSGNDPISSTLTISVKDAGGNPVFNAPISFQWEMAYLKVTDADDGEELQLNDTRTSDVNGQYVCKVEGINEKDEVSLKISALNATAEQIYKVSAPGNAFSIVSPDTSPYQLSVDAPLTIQVKARPAGVTTVVFSASIGAFENNENVFEKAVPQGNDIVETTYKAPMAGLTTIQVYDKYRERISDSLKVAVTQPTNKAGKLLLQSNALVLPLSSGGTMNSVTLKAKVLTTNNQVVGNAPVVFTILNPTGGGESISPVIAFTDATGVAETLLTSGSLSSGSDGVNIRAAIVGNSSISDSVEIVIGGAVGSISIGIGTEVKDINSTTYSLPMSILVSDANGNSVPGAIVTLGTWPTQFSTGRWGENVVFDNEGKLQTLDPPCRAYVTGTFRNEDVNKNLLLDEGEDLNHDGQLTPPNSSSGNLPSTVITDASGVANFELVYLKMNGAWVETEISASTIVHGTETLSSVKFNLPVAVKDVCHLSASPYAPPDDGTLAGQVEKIILTATPNTLIRDGRSKSKIEAIVTDEEGYPVVDGEMIRFEITQGKGTISSTSTSTSSGRATIIYTAASNTQDTTQVVITATSSSSPVTQTVEIQLIPAFIEMNATPPSIPADGETQASVSAVLKDGKNNPVINAEVRFSTNLGTVQASAMTNEFGKATAILVSSKQYGIATVTAEYSGYTQQYTVVFEKLPGDPIPSKVSLSTSQISVKSDNKEQATITAIVLDKHNAVLKDVNVIFRATDGQLSESSVATDENGEASTQFSSGAHDKTNRTVTITAETGGLTPVQIPIVITGSKVELDADNSSITMPSQSTDYTQISAQLVINVSDAGGQGVFNTPIDLTWSGTGDIEVEDPAGIGIPTVNGFKLWSDVTGKATVLVKGKNSGSVDVTAHALGATAKKTFIVSAPGYAFGILSPQMEPFSLVVGEPLPITVRGGPPGHYTVVYSTTSGKFDNNDSVCERATNANGLAKVVFVSHKAGMATIQVYNQGNYQTSDSIKLAVYQPVEKASKILLQSSSSSVPISTGGTQNTITLRATVTTDFTTNNQVVGNAPVIFSIVNPTGGGEFISPVIVYTDNSGVATTRFTSGSLGSTANGVTVDASLLSMPDINEQIKIVIGGVAGSVAIGRGTSRDIVTVGKSAYALPMSVLVADANGNRIAGAVVSLNAWPGKYHTGYWKANIVYDYSGKPYTLSPPCVPVRTGDFHNEDINENLFMDPGEDSNNDNELTPPNSAAGNLPSTVITDENGVANFDLIYLKASAQWITNRIQASTYVHGTETVSSISFILPNHSTDVCNLPNSPFVNYTGSVDSIQVTASQSYLIAGHSCIISALIKDDEGKVIADSTPVYFVASGGDINGELPGSQPTFTSETVHGIATATLVSPLDDLTPIEVTVRASDFTDSIYIDVVSVPPAHMSLSTSKIAVNSDNSDHAIITAIVLDENNSVLNGVNVAFHTSSGQLSTGYAPTDENGKVEVLFSAGNYDQSNRTATITAKAEGLTPVQIPVLVSGSTIEMISEKTNITVDSGVSDITPITDQLKIKVLDSGKKPVYGTEIHISVDNDGSPRVDLQLADSKNYTSIFANAAAKTAIIKTDVLGEVRLRVVGRSSGDTVVKAKALGTTASTRYKVSLDGDEFGIVYPKTDIHSAFVNESLMLTVQAGAGNVSTVVFSTTSGFFDISENNVIDSPVIDGFARATLESDVAGLATIQVYDKNNYQTSDSLKIAFSQPKDKADKILLQSSASSLPVSLGNIENTINLKATVLTDYTSGRQVVENVPVLFSIEKPTGGGEFISPVIVITNSAGIASTRFTSGSLGSSADGVLIKATLINKPDIEESLKIVIGGVAGSVAIGRGSSLDIVALNPSTYALPMSVLVSDANGNRMANAQVSLNAWPVKYSTGYWGYDPYQSTYSWCTPNILGTYENEDLNENIYLDPGEDLNGDGELTPPNAAAGNLPSSVTTDENGVANFNLVYLKSSAVWITNRIRASTFVHGTETRSSVTFNLPYMTIESCEMPNAPYINLTGSVKTISLAPERDYLVAGSACAVVVTVLDDDNKPIRGNTPVVFTSSAGDIDPDIPGVQSKKTMVTENGQTQIDLVSPKNMVGSISVSAESSGITTSTTIEIIPGDMATIDLIATPNNLTADGESKSQIEALVTDQFGNPVIDGEMIIFEKVGLGILSDNSATTKDGRVELTYQAASISGETTIRAISGAYSTIFDEIVIPLIRAQVGTVTIESDSYILNANGSTPASPDAYSAILSITVKKENKELVEDGTLVTIETDMGDLDHINNAVAGVQNIIMAATQNGIARVFITSPSNMTGVAEIVATAGGKSSKAKISIVPGPVSNISMSAEPAYMMADNISQSQIQAMVSDINGNPVVNGETILFEITGGNGLLGSTGRVAGAATSDGIAEIIYTAASTPGTITISATSASNMTVTDTVNLTLTKIGEAALSVESSKAYLVANGSSCQLKAILTDPSGQYVPDGTYVKFVTTMGDLDSLDTPLSGVQNEVRASTVNGQATVQLTSPTNMIGTATITVSAGELSQELNISIVPGPANWIHLNASPNNLNADGTSTSTIKAIVTDIHGNAVINGETIHFALINANGRLSAETGSTIDGETSVVYTAGYTQGKGTIEAWSDAYTQVRQTIEIVLIDSEIQVDSIMLESTKDAIIANGSGCEIIATVRDDSGNIVEDGARVTFTTTLGDLDPYSQTVDGVQKSIIAETVNGQARIKLVSPTNLLGEAEITATIGGKSESIIINIIPGMPKNIVLTATPNNLFADGMSTSSIQAFVSDAFGNTIVDGETITFTLTGSGRFAKTGYTQATASTQGGKATVSYIAGTVTGIESIVATANANNITQSIPITLINGDVEIDSIILHATKTILTAGGYTCSLQATVKDQDGNFINDGTMVTFTTTIGDIDNLNSGSQQIISIPTNNGQASVILTTPTNILGNAKITATVGGKNAEETITIVPGPVGQINLSVISTGNELTTSTSSETTIKAKVMDRNGNNVVDGETIVFTIEIYGGETTNYTRSTVNGVVEMLYNLSSSAETVTITATSISTLVKVSKTINLSDPNVMSPHDMSISTNKQSVASSNTDTAIITAIVLDKSYAALSGITVNFSANGGLLSHGSTTTGPDGRATVTFSSGDLDKQNRIVTITATVEGLVRTIPIQIIGSTVELSCDKTSLTDDGSLVASCTATAKDAGKQTIYNTPISFSTGRTSIDTLSTALVVSILNESGETPYTITSGDSGEYSASGGNPGPYTAMTNIEGKVNFKIRGILDKTGVSKLIVRALGDDSQQEFIINRPANAFGIIETDPSVNDSGVVELSVGNWMGIKVNAGTATAKPVTIVFSTSVGQFGNGQSIARIPVAQAGGSAYTELRSTVSGLASIQVYREDNQQISDTLNVAISHSPDKAGQLLLQSEASVIPMSKNGVVHTVELKATVLTSASEGSQVVGNAPVVFSIVNPVGGQEFLSPVVVYTDSSGVARSIFTSGSIGSDSKGLTITATLVDNSSISSHVNMIIGGTPGSISIGLADKATSLNETTYSLPVSVLVSDANGSNISGIAISLNIWPEKYSTGYFLFKDGSCNAIVTGTFPNEDTNQNLILDAGEDLDNNGKLTPASSSAGNIPSVVYTDNNGVASFNLVYLKTSMWITARLSASTIVQGTEATAVMSFRMPYIADDACRLPDSPYLASSNDIASINLSPSTGKQINAGGISCDNASLDCSERWTFIEAMLLDNSGNLVKDGMPVVFKTTAGSLADSNGVTSNSTPADAGVRMYTAFTTSGMARIKLFSSDKLGKAVVSAESGLVKVSTVVEFIAGPASQIIINPSPVSLPADGESESQLLITVLDATGNPVNNGETVNVSVDHGVLNRRVDTTTNGFVYFIYTAPSSLPNNEVASIHAVVSNGVETIETINLTGPPISAIELSIEPDSLPMDGQSKATVFATVSLSGGGTVPDGTTVNFSIVGASPEKGSIEENGLTASGVARAILTAGTTSDPVTIRAEAGGRTSEIVIRYTQGSMNVSIIPNSILGTGMAYASVVAVPKDVTGNVEENAVVLFQIDNTAMGGFTEFTTLTNEMLASGGSSQFTARVINGEAKAYFIGANIGDKVKITAIWDQNSNNVFDTNEVSGYESLDIQPAPSFIIIGENSPDPSSINIKGTGGVSTSQIVFEVKDSSGQLVSDGYKILFSINSGPNGGEDIQPTFAYTKDGKVSTILRSGFKSGPVSIKAVYYNDTSISTNTSQVAINAGPPVGEEFGISARYSNISGLYNSFLENNISVNAGDIYGNMIPDKTVISFKTYNTGGLFQPNIAVTQSGIASNVLLSTGTNPEPLQGFVFLTAEANNGGRTTHITCLAVTPDNNQIIYAGTNGGGVYKSIDSGGEWVNISRSSEYAGQNVIDPYINDIAIDPADPNTVYAATGYLGRGNVYRSLDGGLNWNSNNTEEWYGLLGGLNSAVQTVLCDDFDEGYTRFMWIGTDGQGILYSKDGGDTFLELGNTKPAGNTILLSDPDAYSNPNNVGNGYMRLPNLSCSTKGQTWTAQYIVSYKSMDNKSNATYSENIDIQDGISPESWTVRKVDISSWVLTNETEAQHYTAALNENRVATFDQTSPLAFTVYENEQITSAIGENCVFHLAGQWEVRGSTTGKQGGTATNNLYYHTDDEEVEFIIISGSTPFGHNDEFSFISESGGLGCGKSVRDIVKVPSSHGMTAELFAATSTGVYRSIDGGRVWSETRNFVGDNITTLELIKRNNDIILFAGTQNAGVWYTYDNGVSWIKHNDGLGYGLSTTTPTADVENIGNGTVIVTLPDDTGNTRTETWIVTCESESKDGGVFSVIGTSSGVRLSATVGAVTEYTEMVLYIIDGEKDFQKGDQFTFRTIRDPGMEIKDLLVYSTPDYSERRLYAITNFWGVLEPHAVGSIYSVSLSIAYTPDSTWTRTNEISGLPPYEPPGDVTLFAQHVMATNIADNYKALNNREKPSQLYIGGEGINFCITDSFSNLATGELNWQESKIGLSNLIMARRPVLFSDTCHMTVKEQILWGNPDTLAYFLYEIYVQDKNGNPPIQGSLLTYSTYKISEGAYKVLDGDVTICDYPDTMISQGTYRDKSDPETNVPFRLYLQMGQDSKVRGVEFRFRPASYDSGGNIVAPGSSGSEQKTPRYEY</sequence>
<dbReference type="PROSITE" id="PS51127">
    <property type="entry name" value="BIG1"/>
    <property type="match status" value="2"/>
</dbReference>
<evidence type="ECO:0000256" key="2">
    <source>
        <dbReference type="SAM" id="MobiDB-lite"/>
    </source>
</evidence>
<dbReference type="InterPro" id="IPR013783">
    <property type="entry name" value="Ig-like_fold"/>
</dbReference>
<dbReference type="PANTHER" id="PTHR39576">
    <property type="entry name" value="ATTACHING AND EFFACING PROTEIN HOMOLOG-RELATED-RELATED"/>
    <property type="match status" value="1"/>
</dbReference>
<dbReference type="CDD" id="cd15482">
    <property type="entry name" value="Sialidase_non-viral"/>
    <property type="match status" value="1"/>
</dbReference>
<feature type="region of interest" description="Disordered" evidence="2">
    <location>
        <begin position="5175"/>
        <end position="5194"/>
    </location>
</feature>
<dbReference type="SUPFAM" id="SSF110296">
    <property type="entry name" value="Oligoxyloglucan reducing end-specific cellobiohydrolase"/>
    <property type="match status" value="2"/>
</dbReference>
<feature type="domain" description="Big-1" evidence="3">
    <location>
        <begin position="633"/>
        <end position="722"/>
    </location>
</feature>
<accession>A0A1V1PEM2</accession>
<evidence type="ECO:0000259" key="3">
    <source>
        <dbReference type="PROSITE" id="PS51127"/>
    </source>
</evidence>
<protein>
    <recommendedName>
        <fullName evidence="3">Big-1 domain-containing protein</fullName>
    </recommendedName>
</protein>
<proteinExistence type="inferred from homology"/>
<feature type="region of interest" description="Disordered" evidence="2">
    <location>
        <begin position="1248"/>
        <end position="1269"/>
    </location>
</feature>
<dbReference type="Proteomes" id="UP000189670">
    <property type="component" value="Unassembled WGS sequence"/>
</dbReference>
<dbReference type="InterPro" id="IPR015217">
    <property type="entry name" value="Invasin_dom_3"/>
</dbReference>
<gene>
    <name evidence="4" type="ORF">OMM_01024</name>
</gene>
<dbReference type="EMBL" id="ATBP01000069">
    <property type="protein sequence ID" value="ETR73349.1"/>
    <property type="molecule type" value="Genomic_DNA"/>
</dbReference>
<dbReference type="GO" id="GO:0009279">
    <property type="term" value="C:cell outer membrane"/>
    <property type="evidence" value="ECO:0007669"/>
    <property type="project" value="TreeGrafter"/>
</dbReference>
<name>A0A1V1PEM2_9BACT</name>